<evidence type="ECO:0000256" key="2">
    <source>
        <dbReference type="ARBA" id="ARBA00022664"/>
    </source>
</evidence>
<evidence type="ECO:0000256" key="4">
    <source>
        <dbReference type="ARBA" id="ARBA00022728"/>
    </source>
</evidence>
<keyword evidence="5 8" id="KW-0862">Zinc</keyword>
<dbReference type="AlphaFoldDB" id="A0A4S9ANN8"/>
<comment type="subcellular location">
    <subcellularLocation>
        <location evidence="1 8">Nucleus</location>
    </subcellularLocation>
</comment>
<comment type="function">
    <text evidence="8">Part of the spliceosome which catalyzes two sequential transesterification reactions, first the excision of the non-coding intron from pre-mRNA and then the ligation of the coding exons to form the mature mRNA. Plays a role in stabilizing the structure of the spliceosome catalytic core and docking of the branch helix into the active site, producing 5'-exon and lariat intron-3'-intermediates.</text>
</comment>
<feature type="binding site" evidence="8">
    <location>
        <position position="73"/>
    </location>
    <ligand>
        <name>Zn(2+)</name>
        <dbReference type="ChEBI" id="CHEBI:29105"/>
    </ligand>
</feature>
<evidence type="ECO:0000313" key="10">
    <source>
        <dbReference type="Proteomes" id="UP000304928"/>
    </source>
</evidence>
<reference evidence="9 10" key="1">
    <citation type="submission" date="2018-10" db="EMBL/GenBank/DDBJ databases">
        <title>Fifty Aureobasidium pullulans genomes reveal a recombining polyextremotolerant generalist.</title>
        <authorList>
            <person name="Gostincar C."/>
            <person name="Turk M."/>
            <person name="Zajc J."/>
            <person name="Gunde-Cimerman N."/>
        </authorList>
    </citation>
    <scope>NUCLEOTIDE SEQUENCE [LARGE SCALE GENOMIC DNA]</scope>
    <source>
        <strain evidence="9 10">EXF-10507</strain>
    </source>
</reference>
<accession>A0A4S9ANN8</accession>
<proteinExistence type="inferred from homology"/>
<dbReference type="PANTHER" id="PTHR12111:SF1">
    <property type="entry name" value="SPLICING FACTOR YJU2"/>
    <property type="match status" value="1"/>
</dbReference>
<protein>
    <recommendedName>
        <fullName evidence="8">Splicing factor YJU2</fullName>
    </recommendedName>
</protein>
<dbReference type="GO" id="GO:0071006">
    <property type="term" value="C:U2-type catalytic step 1 spliceosome"/>
    <property type="evidence" value="ECO:0007669"/>
    <property type="project" value="UniProtKB-UniRule"/>
</dbReference>
<dbReference type="InterPro" id="IPR043701">
    <property type="entry name" value="Yju2"/>
</dbReference>
<evidence type="ECO:0000256" key="6">
    <source>
        <dbReference type="ARBA" id="ARBA00023187"/>
    </source>
</evidence>
<dbReference type="InterPro" id="IPR007590">
    <property type="entry name" value="Saf4/Yju2"/>
</dbReference>
<evidence type="ECO:0000313" key="9">
    <source>
        <dbReference type="EMBL" id="THW81435.1"/>
    </source>
</evidence>
<dbReference type="GO" id="GO:0000349">
    <property type="term" value="P:generation of catalytic spliceosome for first transesterification step"/>
    <property type="evidence" value="ECO:0007669"/>
    <property type="project" value="UniProtKB-UniRule"/>
</dbReference>
<comment type="similarity">
    <text evidence="8">Belongs to the CWC16 family. YJU2 subfamily.</text>
</comment>
<feature type="binding site" evidence="8">
    <location>
        <position position="109"/>
    </location>
    <ligand>
        <name>Zn(2+)</name>
        <dbReference type="ChEBI" id="CHEBI:29105"/>
    </ligand>
</feature>
<evidence type="ECO:0000256" key="5">
    <source>
        <dbReference type="ARBA" id="ARBA00022833"/>
    </source>
</evidence>
<dbReference type="GO" id="GO:0046872">
    <property type="term" value="F:metal ion binding"/>
    <property type="evidence" value="ECO:0007669"/>
    <property type="project" value="UniProtKB-KW"/>
</dbReference>
<dbReference type="Pfam" id="PF04502">
    <property type="entry name" value="Saf4_Yju2"/>
    <property type="match status" value="1"/>
</dbReference>
<evidence type="ECO:0000256" key="3">
    <source>
        <dbReference type="ARBA" id="ARBA00022723"/>
    </source>
</evidence>
<keyword evidence="4 8" id="KW-0747">Spliceosome</keyword>
<evidence type="ECO:0000256" key="1">
    <source>
        <dbReference type="ARBA" id="ARBA00004123"/>
    </source>
</evidence>
<evidence type="ECO:0000256" key="8">
    <source>
        <dbReference type="HAMAP-Rule" id="MF_03226"/>
    </source>
</evidence>
<name>A0A4S9ANN8_AURPU</name>
<comment type="caution">
    <text evidence="9">The sequence shown here is derived from an EMBL/GenBank/DDBJ whole genome shotgun (WGS) entry which is preliminary data.</text>
</comment>
<dbReference type="Proteomes" id="UP000304928">
    <property type="component" value="Unassembled WGS sequence"/>
</dbReference>
<keyword evidence="7 8" id="KW-0539">Nucleus</keyword>
<organism evidence="9 10">
    <name type="scientific">Aureobasidium pullulans</name>
    <name type="common">Black yeast</name>
    <name type="synonym">Pullularia pullulans</name>
    <dbReference type="NCBI Taxonomy" id="5580"/>
    <lineage>
        <taxon>Eukaryota</taxon>
        <taxon>Fungi</taxon>
        <taxon>Dikarya</taxon>
        <taxon>Ascomycota</taxon>
        <taxon>Pezizomycotina</taxon>
        <taxon>Dothideomycetes</taxon>
        <taxon>Dothideomycetidae</taxon>
        <taxon>Dothideales</taxon>
        <taxon>Saccotheciaceae</taxon>
        <taxon>Aureobasidium</taxon>
    </lineage>
</organism>
<feature type="binding site" evidence="8">
    <location>
        <position position="76"/>
    </location>
    <ligand>
        <name>Zn(2+)</name>
        <dbReference type="ChEBI" id="CHEBI:29105"/>
    </ligand>
</feature>
<keyword evidence="3 8" id="KW-0479">Metal-binding</keyword>
<dbReference type="EMBL" id="QZAR01000505">
    <property type="protein sequence ID" value="THW81435.1"/>
    <property type="molecule type" value="Genomic_DNA"/>
</dbReference>
<dbReference type="PANTHER" id="PTHR12111">
    <property type="entry name" value="SPLICING FACTOR YJU2"/>
    <property type="match status" value="1"/>
</dbReference>
<feature type="binding site" evidence="8">
    <location>
        <position position="112"/>
    </location>
    <ligand>
        <name>Zn(2+)</name>
        <dbReference type="ChEBI" id="CHEBI:29105"/>
    </ligand>
</feature>
<sequence length="270" mass="30759">MRTSISIAAYPSSITFLHRRLQVPLPIIMAERKVISKYYAPDFDPSKLRPSRKSNKPAALPTITVMAPFSMRCTSCSTYIYKGRKFNARKEKLEETYLTIPIIRLYIRCTGCSSEICFKTDPKNTGYIGENGAVRNYEPWRSLETEDLKEGTDVMAAVENKMVDAKTEMAIADVLDETRTRNARREMAASRLSAFLAEDNIDERQRTTHLDEVTACEAFASKNERIHRLPDDTSDTRHIASSFGSAPLFKRFKRQKKDHSAALGIKRKFT</sequence>
<keyword evidence="2" id="KW-0507">mRNA processing</keyword>
<comment type="subunit">
    <text evidence="8">Component of the spliceosome. Present in the activated B complex, the catalytically activated B* complex which catalyzes the branching, the catalytic step 1 C complex catalyzing the exon ligation, and the postcatalytic P complex containing the ligated exons (mRNA) and the excised lariat intron.</text>
</comment>
<gene>
    <name evidence="9" type="ORF">D6D15_10618</name>
</gene>
<evidence type="ECO:0000256" key="7">
    <source>
        <dbReference type="ARBA" id="ARBA00023242"/>
    </source>
</evidence>
<dbReference type="HAMAP" id="MF_03226">
    <property type="entry name" value="YJU2"/>
    <property type="match status" value="1"/>
</dbReference>
<keyword evidence="6" id="KW-0508">mRNA splicing</keyword>